<dbReference type="GO" id="GO:0016625">
    <property type="term" value="F:oxidoreductase activity, acting on the aldehyde or oxo group of donors, iron-sulfur protein as acceptor"/>
    <property type="evidence" value="ECO:0007669"/>
    <property type="project" value="UniProtKB-ARBA"/>
</dbReference>
<dbReference type="PANTHER" id="PTHR48084">
    <property type="entry name" value="2-OXOGLUTARATE OXIDOREDUCTASE SUBUNIT KORB-RELATED"/>
    <property type="match status" value="1"/>
</dbReference>
<keyword evidence="4" id="KW-1185">Reference proteome</keyword>
<keyword evidence="1" id="KW-0560">Oxidoreductase</keyword>
<dbReference type="NCBIfam" id="NF009589">
    <property type="entry name" value="PRK13030.1"/>
    <property type="match status" value="1"/>
</dbReference>
<dbReference type="OrthoDB" id="9803617at2"/>
<dbReference type="InterPro" id="IPR019752">
    <property type="entry name" value="Pyrv/ketoisovalerate_OxRed_cat"/>
</dbReference>
<dbReference type="Gene3D" id="3.40.920.10">
    <property type="entry name" value="Pyruvate-ferredoxin oxidoreductase, PFOR, domain III"/>
    <property type="match status" value="1"/>
</dbReference>
<dbReference type="AlphaFoldDB" id="A0A5B0DR85"/>
<dbReference type="Pfam" id="PF20169">
    <property type="entry name" value="DUF6537"/>
    <property type="match status" value="1"/>
</dbReference>
<feature type="domain" description="4Fe-4S ferredoxin-type" evidence="2">
    <location>
        <begin position="630"/>
        <end position="662"/>
    </location>
</feature>
<keyword evidence="3" id="KW-0670">Pyruvate</keyword>
<proteinExistence type="predicted"/>
<dbReference type="EMBL" id="VTWH01000005">
    <property type="protein sequence ID" value="KAA0968512.1"/>
    <property type="molecule type" value="Genomic_DNA"/>
</dbReference>
<organism evidence="3 4">
    <name type="scientific">Aureimonas fodinaquatilis</name>
    <dbReference type="NCBI Taxonomy" id="2565783"/>
    <lineage>
        <taxon>Bacteria</taxon>
        <taxon>Pseudomonadati</taxon>
        <taxon>Pseudomonadota</taxon>
        <taxon>Alphaproteobacteria</taxon>
        <taxon>Hyphomicrobiales</taxon>
        <taxon>Aurantimonadaceae</taxon>
        <taxon>Aureimonas</taxon>
    </lineage>
</organism>
<dbReference type="Proteomes" id="UP000324738">
    <property type="component" value="Unassembled WGS sequence"/>
</dbReference>
<gene>
    <name evidence="3" type="ORF">FPY71_16620</name>
</gene>
<dbReference type="GO" id="GO:0045333">
    <property type="term" value="P:cellular respiration"/>
    <property type="evidence" value="ECO:0007669"/>
    <property type="project" value="UniProtKB-ARBA"/>
</dbReference>
<evidence type="ECO:0000256" key="1">
    <source>
        <dbReference type="ARBA" id="ARBA00023002"/>
    </source>
</evidence>
<sequence>MAMADTGELDRKYSATDGQVFMSGTQALVRLPLVQMRRDRAAGLNTGAFISGYRGSPLGGYDQQLFKSRSVLASEGVVFQPGINEDLAATAVWGSQQAGVSPGFKKDGVVGIWYGKGPGVDRSGDVFKHANAAGSARHGGVLAIAGDDHGAKSSTVPHQSDHAFMAAVMPMLYPSSIHEFVEFGLAGIAMSRYSGCWVGMKVIADTVETTASVDLSGEQRQFVIPTDFELPADGLNLRVPDDRWMQDNRLQTYKAYAAIAFARANRLDRVTLDSDNARLGIIASGKAYEDVRQALRELGVDEDTAHRARLRLYKVGMPWPLEPAGVREFSVGLEEILVIEERREIIENQIKQQLFNWRADVRPRIIGKFDHHDKPVLSLAEELSVATAAIVIGERILAMGDLDAEHRDYIERRIQHFKARRDASRQTVPPLTRTPFYCSGCPHNSSTKVPEGSRGLAGIGCHFMVTWMGRSSETFSQMGGEGVAWAGIAPFTDEKHVFVNLGDGTYFHSGILAVRQAVAAGVNATYKVLYNDAVAMTGGQEVDGNLDPVKITHQLYQEGVSPIVLVSEQPHTYATAQLPAGTQIRHRDEVEAVMREIREQPGVSAIVYDQTCAAEKRRRRKRGLMPDPDTRVLINPAVCEGCGDCSVQSNCMSVEPLETDWGRKRQINQSSCNKDYSCVKGFCPSFVTLDGAKPKKRNARGQLDLSAVPEPLVPELTGAYNIAITGVGGTGVLTIGAILGMAAHLDGKAPMLLDMAGLAQKGGAVLSHVRLGPKAEDVACPRIVTGSADLLIAADDVVAASKESSNLLAVDRTRAVVNTHLTPVAQFVRDPDFDFRRTLVGNAIRKSVSKDSHFINFTEMAEVVAGDAIATNIMMLGYAWQQGLVPLSLDSIVKAIRINGVAINANLDAFGWGRLAAAEPQKLAEMVAGTRVPQENLATMSTERLIESRIQFLTSYQNVALANRYQAMVEKAAKVDEAIDAHGRLLRAVAQNYAKVLSYKDEYEVARLYTDGRFAKLIAQEFTGVRRLNFHLAPPMLTGTDSNGRPKKRTFGPWIMPVFRMLAKAKGLRGTRLDIFGYTHERRGERAAITRFEGDCARVFDAIHSGNKEIAVELLNLPDQVRGFGPVKETKLADALKRRDELLRLFSDAKVVAEKPLLPAQ</sequence>
<dbReference type="InterPro" id="IPR011766">
    <property type="entry name" value="TPP_enzyme_TPP-bd"/>
</dbReference>
<dbReference type="InterPro" id="IPR051457">
    <property type="entry name" value="2-oxoacid:Fd_oxidoreductase"/>
</dbReference>
<dbReference type="Gene3D" id="3.40.50.970">
    <property type="match status" value="2"/>
</dbReference>
<dbReference type="InterPro" id="IPR046667">
    <property type="entry name" value="DUF6537"/>
</dbReference>
<evidence type="ECO:0000313" key="4">
    <source>
        <dbReference type="Proteomes" id="UP000324738"/>
    </source>
</evidence>
<dbReference type="InterPro" id="IPR029061">
    <property type="entry name" value="THDP-binding"/>
</dbReference>
<evidence type="ECO:0000313" key="3">
    <source>
        <dbReference type="EMBL" id="KAA0968512.1"/>
    </source>
</evidence>
<dbReference type="GO" id="GO:0030976">
    <property type="term" value="F:thiamine pyrophosphate binding"/>
    <property type="evidence" value="ECO:0007669"/>
    <property type="project" value="InterPro"/>
</dbReference>
<dbReference type="PROSITE" id="PS51379">
    <property type="entry name" value="4FE4S_FER_2"/>
    <property type="match status" value="1"/>
</dbReference>
<name>A0A5B0DR85_9HYPH</name>
<dbReference type="GO" id="GO:0044281">
    <property type="term" value="P:small molecule metabolic process"/>
    <property type="evidence" value="ECO:0007669"/>
    <property type="project" value="UniProtKB-ARBA"/>
</dbReference>
<dbReference type="Pfam" id="PF02775">
    <property type="entry name" value="TPP_enzyme_C"/>
    <property type="match status" value="1"/>
</dbReference>
<protein>
    <submittedName>
        <fullName evidence="3">Indolepyruvate ferredoxin oxidoreductase family protein</fullName>
    </submittedName>
</protein>
<dbReference type="CDD" id="cd07034">
    <property type="entry name" value="TPP_PYR_PFOR_IOR-alpha_like"/>
    <property type="match status" value="1"/>
</dbReference>
<dbReference type="Pfam" id="PF01558">
    <property type="entry name" value="POR"/>
    <property type="match status" value="1"/>
</dbReference>
<evidence type="ECO:0000259" key="2">
    <source>
        <dbReference type="PROSITE" id="PS51379"/>
    </source>
</evidence>
<comment type="caution">
    <text evidence="3">The sequence shown here is derived from an EMBL/GenBank/DDBJ whole genome shotgun (WGS) entry which is preliminary data.</text>
</comment>
<reference evidence="3 4" key="1">
    <citation type="submission" date="2019-08" db="EMBL/GenBank/DDBJ databases">
        <title>Aureimonas fodiniaquatilis sp. nov., isolated from a coal mine wastewater.</title>
        <authorList>
            <person name="Kim W."/>
        </authorList>
    </citation>
    <scope>NUCLEOTIDE SEQUENCE [LARGE SCALE GENOMIC DNA]</scope>
    <source>
        <strain evidence="3 4">CAU 1482</strain>
    </source>
</reference>
<accession>A0A5B0DR85</accession>
<dbReference type="InterPro" id="IPR002880">
    <property type="entry name" value="Pyrv_Fd/Flavodoxin_OxRdtase_N"/>
</dbReference>
<dbReference type="NCBIfam" id="NF009588">
    <property type="entry name" value="PRK13029.1"/>
    <property type="match status" value="1"/>
</dbReference>
<dbReference type="InterPro" id="IPR017896">
    <property type="entry name" value="4Fe4S_Fe-S-bd"/>
</dbReference>
<dbReference type="InterPro" id="IPR002869">
    <property type="entry name" value="Pyrv_flavodox_OxRed_cen"/>
</dbReference>
<dbReference type="PANTHER" id="PTHR48084:SF3">
    <property type="entry name" value="SUBUNIT OF PYRUVATE:FLAVODOXIN OXIDOREDUCTASE"/>
    <property type="match status" value="1"/>
</dbReference>
<dbReference type="SUPFAM" id="SSF53323">
    <property type="entry name" value="Pyruvate-ferredoxin oxidoreductase, PFOR, domain III"/>
    <property type="match status" value="1"/>
</dbReference>
<dbReference type="SUPFAM" id="SSF52518">
    <property type="entry name" value="Thiamin diphosphate-binding fold (THDP-binding)"/>
    <property type="match status" value="2"/>
</dbReference>